<protein>
    <submittedName>
        <fullName evidence="2">Uncharacterized protein</fullName>
    </submittedName>
</protein>
<organism evidence="2 3">
    <name type="scientific">Pterulicium gracile</name>
    <dbReference type="NCBI Taxonomy" id="1884261"/>
    <lineage>
        <taxon>Eukaryota</taxon>
        <taxon>Fungi</taxon>
        <taxon>Dikarya</taxon>
        <taxon>Basidiomycota</taxon>
        <taxon>Agaricomycotina</taxon>
        <taxon>Agaricomycetes</taxon>
        <taxon>Agaricomycetidae</taxon>
        <taxon>Agaricales</taxon>
        <taxon>Pleurotineae</taxon>
        <taxon>Pterulaceae</taxon>
        <taxon>Pterulicium</taxon>
    </lineage>
</organism>
<evidence type="ECO:0000313" key="3">
    <source>
        <dbReference type="Proteomes" id="UP000305067"/>
    </source>
</evidence>
<feature type="region of interest" description="Disordered" evidence="1">
    <location>
        <begin position="30"/>
        <end position="77"/>
    </location>
</feature>
<feature type="compositionally biased region" description="Polar residues" evidence="1">
    <location>
        <begin position="47"/>
        <end position="71"/>
    </location>
</feature>
<keyword evidence="3" id="KW-1185">Reference proteome</keyword>
<evidence type="ECO:0000256" key="1">
    <source>
        <dbReference type="SAM" id="MobiDB-lite"/>
    </source>
</evidence>
<sequence length="189" mass="21086">MHTEITDDFQTLTLVHLGYVSRRCITSGSTLSRVAPSPRRQHKSPSHTHLTISLSNTRPASSTSRQPSLSSHIPRPRQRLSPETLTWLGFFRHRPSGKWYQLSKEAAPKPRALHSFSSTDYYVVTIGSRVGIFDQYSNVGTLVQVPHGFQEKASSWDAALDKHKRAYRAGVVQVALEASEDELCSVDTG</sequence>
<name>A0A5C3QI82_9AGAR</name>
<gene>
    <name evidence="2" type="ORF">BDV98DRAFT_64008</name>
</gene>
<proteinExistence type="predicted"/>
<dbReference type="Proteomes" id="UP000305067">
    <property type="component" value="Unassembled WGS sequence"/>
</dbReference>
<reference evidence="2 3" key="1">
    <citation type="journal article" date="2019" name="Nat. Ecol. Evol.">
        <title>Megaphylogeny resolves global patterns of mushroom evolution.</title>
        <authorList>
            <person name="Varga T."/>
            <person name="Krizsan K."/>
            <person name="Foldi C."/>
            <person name="Dima B."/>
            <person name="Sanchez-Garcia M."/>
            <person name="Sanchez-Ramirez S."/>
            <person name="Szollosi G.J."/>
            <person name="Szarkandi J.G."/>
            <person name="Papp V."/>
            <person name="Albert L."/>
            <person name="Andreopoulos W."/>
            <person name="Angelini C."/>
            <person name="Antonin V."/>
            <person name="Barry K.W."/>
            <person name="Bougher N.L."/>
            <person name="Buchanan P."/>
            <person name="Buyck B."/>
            <person name="Bense V."/>
            <person name="Catcheside P."/>
            <person name="Chovatia M."/>
            <person name="Cooper J."/>
            <person name="Damon W."/>
            <person name="Desjardin D."/>
            <person name="Finy P."/>
            <person name="Geml J."/>
            <person name="Haridas S."/>
            <person name="Hughes K."/>
            <person name="Justo A."/>
            <person name="Karasinski D."/>
            <person name="Kautmanova I."/>
            <person name="Kiss B."/>
            <person name="Kocsube S."/>
            <person name="Kotiranta H."/>
            <person name="LaButti K.M."/>
            <person name="Lechner B.E."/>
            <person name="Liimatainen K."/>
            <person name="Lipzen A."/>
            <person name="Lukacs Z."/>
            <person name="Mihaltcheva S."/>
            <person name="Morgado L.N."/>
            <person name="Niskanen T."/>
            <person name="Noordeloos M.E."/>
            <person name="Ohm R.A."/>
            <person name="Ortiz-Santana B."/>
            <person name="Ovrebo C."/>
            <person name="Racz N."/>
            <person name="Riley R."/>
            <person name="Savchenko A."/>
            <person name="Shiryaev A."/>
            <person name="Soop K."/>
            <person name="Spirin V."/>
            <person name="Szebenyi C."/>
            <person name="Tomsovsky M."/>
            <person name="Tulloss R.E."/>
            <person name="Uehling J."/>
            <person name="Grigoriev I.V."/>
            <person name="Vagvolgyi C."/>
            <person name="Papp T."/>
            <person name="Martin F.M."/>
            <person name="Miettinen O."/>
            <person name="Hibbett D.S."/>
            <person name="Nagy L.G."/>
        </authorList>
    </citation>
    <scope>NUCLEOTIDE SEQUENCE [LARGE SCALE GENOMIC DNA]</scope>
    <source>
        <strain evidence="2 3">CBS 309.79</strain>
    </source>
</reference>
<dbReference type="AlphaFoldDB" id="A0A5C3QI82"/>
<dbReference type="EMBL" id="ML178824">
    <property type="protein sequence ID" value="TFL01646.1"/>
    <property type="molecule type" value="Genomic_DNA"/>
</dbReference>
<evidence type="ECO:0000313" key="2">
    <source>
        <dbReference type="EMBL" id="TFL01646.1"/>
    </source>
</evidence>
<accession>A0A5C3QI82</accession>